<dbReference type="InterPro" id="IPR036086">
    <property type="entry name" value="ParB/Sulfiredoxin_sf"/>
</dbReference>
<dbReference type="Gene3D" id="3.90.1530.30">
    <property type="match status" value="1"/>
</dbReference>
<dbReference type="EMBL" id="AMCI01002858">
    <property type="protein sequence ID" value="EJX01687.1"/>
    <property type="molecule type" value="Genomic_DNA"/>
</dbReference>
<dbReference type="AlphaFoldDB" id="J9G3A7"/>
<proteinExistence type="inferred from homology"/>
<dbReference type="PANTHER" id="PTHR33375">
    <property type="entry name" value="CHROMOSOME-PARTITIONING PROTEIN PARB-RELATED"/>
    <property type="match status" value="1"/>
</dbReference>
<evidence type="ECO:0000259" key="4">
    <source>
        <dbReference type="SMART" id="SM00470"/>
    </source>
</evidence>
<reference evidence="5" key="1">
    <citation type="journal article" date="2012" name="PLoS ONE">
        <title>Gene sets for utilization of primary and secondary nutrition supplies in the distal gut of endangered iberian lynx.</title>
        <authorList>
            <person name="Alcaide M."/>
            <person name="Messina E."/>
            <person name="Richter M."/>
            <person name="Bargiela R."/>
            <person name="Peplies J."/>
            <person name="Huws S.A."/>
            <person name="Newbold C.J."/>
            <person name="Golyshin P.N."/>
            <person name="Simon M.A."/>
            <person name="Lopez G."/>
            <person name="Yakimov M.M."/>
            <person name="Ferrer M."/>
        </authorList>
    </citation>
    <scope>NUCLEOTIDE SEQUENCE</scope>
</reference>
<dbReference type="FunFam" id="3.90.1530.30:FF:000001">
    <property type="entry name" value="Chromosome partitioning protein ParB"/>
    <property type="match status" value="1"/>
</dbReference>
<dbReference type="FunFam" id="1.10.10.2830:FF:000001">
    <property type="entry name" value="Chromosome partitioning protein ParB"/>
    <property type="match status" value="1"/>
</dbReference>
<sequence>MSANKKNRGLGKGLDALYGDDSLDDLWEDVKKGEARFLELDLELLVPDPDQPRQHIDEEPLQELALSIKEQGIINPIVVRERNDGKYEIIAGERRYQAAKIAGLQEVPVIVRSVDNLQALALALIENIQREDLNPLEEAQGISRLIREHGYSHEQVATILGRSRTSVTNLVRLLSLTEEVKEMVLANELEMGHARALLGLDGAEQVLLAKEVVAKGLSVRQTEESVRKMKKEGKEKGPKKRVVIKTRDDLILEEALADTLGAVVKLTANQKGKGRIVIEFGNLEQLQGIVDHIQSRK</sequence>
<organism evidence="5">
    <name type="scientific">gut metagenome</name>
    <dbReference type="NCBI Taxonomy" id="749906"/>
    <lineage>
        <taxon>unclassified sequences</taxon>
        <taxon>metagenomes</taxon>
        <taxon>organismal metagenomes</taxon>
    </lineage>
</organism>
<evidence type="ECO:0000256" key="3">
    <source>
        <dbReference type="ARBA" id="ARBA00023125"/>
    </source>
</evidence>
<feature type="domain" description="ParB-like N-terminal" evidence="4">
    <location>
        <begin position="38"/>
        <end position="128"/>
    </location>
</feature>
<comment type="caution">
    <text evidence="5">The sequence shown here is derived from an EMBL/GenBank/DDBJ whole genome shotgun (WGS) entry which is preliminary data.</text>
</comment>
<dbReference type="InterPro" id="IPR041468">
    <property type="entry name" value="HTH_ParB/Spo0J"/>
</dbReference>
<dbReference type="InterPro" id="IPR003115">
    <property type="entry name" value="ParB_N"/>
</dbReference>
<dbReference type="SMART" id="SM00470">
    <property type="entry name" value="ParB"/>
    <property type="match status" value="1"/>
</dbReference>
<evidence type="ECO:0000256" key="1">
    <source>
        <dbReference type="ARBA" id="ARBA00006295"/>
    </source>
</evidence>
<accession>J9G3A7</accession>
<dbReference type="Pfam" id="PF17762">
    <property type="entry name" value="HTH_ParB"/>
    <property type="match status" value="1"/>
</dbReference>
<dbReference type="CDD" id="cd16393">
    <property type="entry name" value="SPO0J_N"/>
    <property type="match status" value="1"/>
</dbReference>
<dbReference type="GO" id="GO:0045881">
    <property type="term" value="P:positive regulation of sporulation resulting in formation of a cellular spore"/>
    <property type="evidence" value="ECO:0007669"/>
    <property type="project" value="TreeGrafter"/>
</dbReference>
<dbReference type="GO" id="GO:0007059">
    <property type="term" value="P:chromosome segregation"/>
    <property type="evidence" value="ECO:0007669"/>
    <property type="project" value="UniProtKB-KW"/>
</dbReference>
<name>J9G3A7_9ZZZZ</name>
<evidence type="ECO:0000313" key="5">
    <source>
        <dbReference type="EMBL" id="EJX01687.1"/>
    </source>
</evidence>
<dbReference type="GO" id="GO:0005694">
    <property type="term" value="C:chromosome"/>
    <property type="evidence" value="ECO:0007669"/>
    <property type="project" value="TreeGrafter"/>
</dbReference>
<dbReference type="Pfam" id="PF02195">
    <property type="entry name" value="ParB_N"/>
    <property type="match status" value="1"/>
</dbReference>
<dbReference type="Gene3D" id="1.10.10.2830">
    <property type="match status" value="1"/>
</dbReference>
<dbReference type="Pfam" id="PF23552">
    <property type="entry name" value="ParB_C"/>
    <property type="match status" value="1"/>
</dbReference>
<keyword evidence="3 5" id="KW-0238">DNA-binding</keyword>
<keyword evidence="2" id="KW-0159">Chromosome partition</keyword>
<dbReference type="NCBIfam" id="TIGR00180">
    <property type="entry name" value="parB_part"/>
    <property type="match status" value="1"/>
</dbReference>
<evidence type="ECO:0000256" key="2">
    <source>
        <dbReference type="ARBA" id="ARBA00022829"/>
    </source>
</evidence>
<dbReference type="InterPro" id="IPR050336">
    <property type="entry name" value="Chromosome_partition/occlusion"/>
</dbReference>
<gene>
    <name evidence="5" type="ORF">EVA_10207</name>
</gene>
<dbReference type="GO" id="GO:0003677">
    <property type="term" value="F:DNA binding"/>
    <property type="evidence" value="ECO:0007669"/>
    <property type="project" value="UniProtKB-KW"/>
</dbReference>
<dbReference type="InterPro" id="IPR057240">
    <property type="entry name" value="ParB_dimer_C"/>
</dbReference>
<comment type="similarity">
    <text evidence="1">Belongs to the ParB family.</text>
</comment>
<dbReference type="InterPro" id="IPR004437">
    <property type="entry name" value="ParB/RepB/Spo0J"/>
</dbReference>
<dbReference type="PANTHER" id="PTHR33375:SF1">
    <property type="entry name" value="CHROMOSOME-PARTITIONING PROTEIN PARB-RELATED"/>
    <property type="match status" value="1"/>
</dbReference>
<dbReference type="SUPFAM" id="SSF110849">
    <property type="entry name" value="ParB/Sulfiredoxin"/>
    <property type="match status" value="1"/>
</dbReference>
<protein>
    <submittedName>
        <fullName evidence="5">Chromosome segregation DNA-binding protein</fullName>
    </submittedName>
</protein>